<comment type="caution">
    <text evidence="7">The sequence shown here is derived from an EMBL/GenBank/DDBJ whole genome shotgun (WGS) entry which is preliminary data.</text>
</comment>
<feature type="transmembrane region" description="Helical" evidence="6">
    <location>
        <begin position="20"/>
        <end position="43"/>
    </location>
</feature>
<evidence type="ECO:0000256" key="6">
    <source>
        <dbReference type="SAM" id="Phobius"/>
    </source>
</evidence>
<name>A0A934TSV1_9BURK</name>
<keyword evidence="2 6" id="KW-0812">Transmembrane</keyword>
<reference evidence="7" key="1">
    <citation type="journal article" date="2012" name="J. Microbiol. Biotechnol.">
        <title>Ramlibacter ginsenosidimutans sp. nov., with ginsenoside-converting activity.</title>
        <authorList>
            <person name="Wang L."/>
            <person name="An D.S."/>
            <person name="Kim S.G."/>
            <person name="Jin F.X."/>
            <person name="Kim S.C."/>
            <person name="Lee S.T."/>
            <person name="Im W.T."/>
        </authorList>
    </citation>
    <scope>NUCLEOTIDE SEQUENCE</scope>
    <source>
        <strain evidence="7">KACC 17527</strain>
    </source>
</reference>
<dbReference type="Pfam" id="PF07264">
    <property type="entry name" value="EI24"/>
    <property type="match status" value="1"/>
</dbReference>
<feature type="transmembrane region" description="Helical" evidence="6">
    <location>
        <begin position="160"/>
        <end position="178"/>
    </location>
</feature>
<sequence>MSLLIDSFWRAVAYCLHPRVIGLSLLPLLGLVLTAGGMSYFFWDSAVDMVFRWLESSAWLTTITQWLTDMGMTGLKNALAPLLVIFAVTPVLVVLVLFFVAVLMTPAVVRLVARRRFPDLERKHGASWLHSAVWSFGSTLLAAVALVISIPLWLIPPLILILPPLIWGWLTYRVMAFDSLADHASREERRQVFKQHRHWLLIIGVTSGYLGAAPSLVWASGWFFAAAFPVLIPVAIWIYTLVFAFSSLWFTHYCLAALERLRAERSAPDATPPPAVTATPASPVLPASPVHPAP</sequence>
<evidence type="ECO:0000256" key="3">
    <source>
        <dbReference type="ARBA" id="ARBA00022989"/>
    </source>
</evidence>
<evidence type="ECO:0000256" key="1">
    <source>
        <dbReference type="ARBA" id="ARBA00004141"/>
    </source>
</evidence>
<feature type="compositionally biased region" description="Low complexity" evidence="5">
    <location>
        <begin position="276"/>
        <end position="288"/>
    </location>
</feature>
<keyword evidence="3 6" id="KW-1133">Transmembrane helix</keyword>
<organism evidence="7 8">
    <name type="scientific">Ramlibacter ginsenosidimutans</name>
    <dbReference type="NCBI Taxonomy" id="502333"/>
    <lineage>
        <taxon>Bacteria</taxon>
        <taxon>Pseudomonadati</taxon>
        <taxon>Pseudomonadota</taxon>
        <taxon>Betaproteobacteria</taxon>
        <taxon>Burkholderiales</taxon>
        <taxon>Comamonadaceae</taxon>
        <taxon>Ramlibacter</taxon>
    </lineage>
</organism>
<dbReference type="AlphaFoldDB" id="A0A934TSV1"/>
<gene>
    <name evidence="7" type="ORF">JJB11_11210</name>
</gene>
<evidence type="ECO:0000256" key="2">
    <source>
        <dbReference type="ARBA" id="ARBA00022692"/>
    </source>
</evidence>
<evidence type="ECO:0000256" key="4">
    <source>
        <dbReference type="ARBA" id="ARBA00023136"/>
    </source>
</evidence>
<feature type="transmembrane region" description="Helical" evidence="6">
    <location>
        <begin position="133"/>
        <end position="154"/>
    </location>
</feature>
<reference evidence="7" key="2">
    <citation type="submission" date="2021-01" db="EMBL/GenBank/DDBJ databases">
        <authorList>
            <person name="Kang M."/>
        </authorList>
    </citation>
    <scope>NUCLEOTIDE SEQUENCE</scope>
    <source>
        <strain evidence="7">KACC 17527</strain>
    </source>
</reference>
<dbReference type="Proteomes" id="UP000630528">
    <property type="component" value="Unassembled WGS sequence"/>
</dbReference>
<dbReference type="RefSeq" id="WP_201170580.1">
    <property type="nucleotide sequence ID" value="NZ_JAEPWM010000004.1"/>
</dbReference>
<evidence type="ECO:0000313" key="7">
    <source>
        <dbReference type="EMBL" id="MBK6006660.1"/>
    </source>
</evidence>
<comment type="subcellular location">
    <subcellularLocation>
        <location evidence="1">Membrane</location>
        <topology evidence="1">Multi-pass membrane protein</topology>
    </subcellularLocation>
</comment>
<evidence type="ECO:0000313" key="8">
    <source>
        <dbReference type="Proteomes" id="UP000630528"/>
    </source>
</evidence>
<feature type="region of interest" description="Disordered" evidence="5">
    <location>
        <begin position="268"/>
        <end position="294"/>
    </location>
</feature>
<feature type="transmembrane region" description="Helical" evidence="6">
    <location>
        <begin position="236"/>
        <end position="258"/>
    </location>
</feature>
<protein>
    <submittedName>
        <fullName evidence="7">EI24 domain-containing protein</fullName>
    </submittedName>
</protein>
<keyword evidence="8" id="KW-1185">Reference proteome</keyword>
<dbReference type="InterPro" id="IPR059112">
    <property type="entry name" value="CysZ/EI24"/>
</dbReference>
<dbReference type="EMBL" id="JAEPWM010000004">
    <property type="protein sequence ID" value="MBK6006660.1"/>
    <property type="molecule type" value="Genomic_DNA"/>
</dbReference>
<feature type="transmembrane region" description="Helical" evidence="6">
    <location>
        <begin position="199"/>
        <end position="224"/>
    </location>
</feature>
<feature type="transmembrane region" description="Helical" evidence="6">
    <location>
        <begin position="79"/>
        <end position="112"/>
    </location>
</feature>
<evidence type="ECO:0000256" key="5">
    <source>
        <dbReference type="SAM" id="MobiDB-lite"/>
    </source>
</evidence>
<proteinExistence type="predicted"/>
<accession>A0A934TSV1</accession>
<keyword evidence="4 6" id="KW-0472">Membrane</keyword>